<evidence type="ECO:0000256" key="2">
    <source>
        <dbReference type="ARBA" id="ARBA00023315"/>
    </source>
</evidence>
<keyword evidence="1" id="KW-0808">Transferase</keyword>
<dbReference type="AlphaFoldDB" id="A0A9W9KCE5"/>
<dbReference type="CDD" id="cd04301">
    <property type="entry name" value="NAT_SF"/>
    <property type="match status" value="1"/>
</dbReference>
<dbReference type="EMBL" id="JAPQKI010000005">
    <property type="protein sequence ID" value="KAJ5099917.1"/>
    <property type="molecule type" value="Genomic_DNA"/>
</dbReference>
<evidence type="ECO:0000313" key="5">
    <source>
        <dbReference type="EMBL" id="KAJ5099917.1"/>
    </source>
</evidence>
<proteinExistence type="inferred from homology"/>
<dbReference type="PANTHER" id="PTHR43792:SF8">
    <property type="entry name" value="[RIBOSOMAL PROTEIN US5]-ALANINE N-ACETYLTRANSFERASE"/>
    <property type="match status" value="1"/>
</dbReference>
<evidence type="ECO:0000256" key="1">
    <source>
        <dbReference type="ARBA" id="ARBA00022679"/>
    </source>
</evidence>
<dbReference type="Pfam" id="PF13302">
    <property type="entry name" value="Acetyltransf_3"/>
    <property type="match status" value="1"/>
</dbReference>
<dbReference type="RefSeq" id="XP_056475571.1">
    <property type="nucleotide sequence ID" value="XM_056619412.1"/>
</dbReference>
<evidence type="ECO:0000259" key="4">
    <source>
        <dbReference type="PROSITE" id="PS51186"/>
    </source>
</evidence>
<gene>
    <name evidence="5" type="ORF">N7532_006918</name>
</gene>
<dbReference type="PANTHER" id="PTHR43792">
    <property type="entry name" value="GNAT FAMILY, PUTATIVE (AFU_ORTHOLOGUE AFUA_3G00765)-RELATED-RELATED"/>
    <property type="match status" value="1"/>
</dbReference>
<sequence length="213" mass="23442">MHSASAPLSYQAVGHLGDSTFSLQSKSTDLCLRPPTNKDLPSILEILQNNANSKFDRSLSEASIAQLIEIAQRWTSLSEPLTSLMFLICHPNHDAPIGIAGFGWIGPMRGIQVGDNTSRAGVAGLMIQPAMRGKGYGHDALKMVFHYGLHELKLVEIRLWSHSGNVPMRMLMERKFGLQTEEGDRDRVDEFGNDLLWAVTKEKLAGALSTKNS</sequence>
<dbReference type="InterPro" id="IPR051531">
    <property type="entry name" value="N-acetyltransferase"/>
</dbReference>
<dbReference type="Proteomes" id="UP001149074">
    <property type="component" value="Unassembled WGS sequence"/>
</dbReference>
<accession>A0A9W9KCE5</accession>
<comment type="similarity">
    <text evidence="3">Belongs to the acetyltransferase family. RimJ subfamily.</text>
</comment>
<dbReference type="GeneID" id="81358391"/>
<dbReference type="Gene3D" id="3.40.630.30">
    <property type="match status" value="1"/>
</dbReference>
<evidence type="ECO:0000256" key="3">
    <source>
        <dbReference type="ARBA" id="ARBA00038502"/>
    </source>
</evidence>
<protein>
    <submittedName>
        <fullName evidence="5">Acyl-CoA N-acyltransferase</fullName>
    </submittedName>
</protein>
<evidence type="ECO:0000313" key="6">
    <source>
        <dbReference type="Proteomes" id="UP001149074"/>
    </source>
</evidence>
<organism evidence="5 6">
    <name type="scientific">Penicillium argentinense</name>
    <dbReference type="NCBI Taxonomy" id="1131581"/>
    <lineage>
        <taxon>Eukaryota</taxon>
        <taxon>Fungi</taxon>
        <taxon>Dikarya</taxon>
        <taxon>Ascomycota</taxon>
        <taxon>Pezizomycotina</taxon>
        <taxon>Eurotiomycetes</taxon>
        <taxon>Eurotiomycetidae</taxon>
        <taxon>Eurotiales</taxon>
        <taxon>Aspergillaceae</taxon>
        <taxon>Penicillium</taxon>
    </lineage>
</organism>
<feature type="domain" description="N-acetyltransferase" evidence="4">
    <location>
        <begin position="30"/>
        <end position="202"/>
    </location>
</feature>
<dbReference type="OrthoDB" id="64477at2759"/>
<reference evidence="5" key="2">
    <citation type="journal article" date="2023" name="IMA Fungus">
        <title>Comparative genomic study of the Penicillium genus elucidates a diverse pangenome and 15 lateral gene transfer events.</title>
        <authorList>
            <person name="Petersen C."/>
            <person name="Sorensen T."/>
            <person name="Nielsen M.R."/>
            <person name="Sondergaard T.E."/>
            <person name="Sorensen J.L."/>
            <person name="Fitzpatrick D.A."/>
            <person name="Frisvad J.C."/>
            <person name="Nielsen K.L."/>
        </authorList>
    </citation>
    <scope>NUCLEOTIDE SEQUENCE</scope>
    <source>
        <strain evidence="5">IBT 30761</strain>
    </source>
</reference>
<dbReference type="InterPro" id="IPR016181">
    <property type="entry name" value="Acyl_CoA_acyltransferase"/>
</dbReference>
<dbReference type="InterPro" id="IPR000182">
    <property type="entry name" value="GNAT_dom"/>
</dbReference>
<dbReference type="SUPFAM" id="SSF55729">
    <property type="entry name" value="Acyl-CoA N-acyltransferases (Nat)"/>
    <property type="match status" value="1"/>
</dbReference>
<dbReference type="PROSITE" id="PS51186">
    <property type="entry name" value="GNAT"/>
    <property type="match status" value="1"/>
</dbReference>
<keyword evidence="2" id="KW-0012">Acyltransferase</keyword>
<reference evidence="5" key="1">
    <citation type="submission" date="2022-11" db="EMBL/GenBank/DDBJ databases">
        <authorList>
            <person name="Petersen C."/>
        </authorList>
    </citation>
    <scope>NUCLEOTIDE SEQUENCE</scope>
    <source>
        <strain evidence="5">IBT 30761</strain>
    </source>
</reference>
<dbReference type="GO" id="GO:0016747">
    <property type="term" value="F:acyltransferase activity, transferring groups other than amino-acyl groups"/>
    <property type="evidence" value="ECO:0007669"/>
    <property type="project" value="InterPro"/>
</dbReference>
<name>A0A9W9KCE5_9EURO</name>
<keyword evidence="6" id="KW-1185">Reference proteome</keyword>
<comment type="caution">
    <text evidence="5">The sequence shown here is derived from an EMBL/GenBank/DDBJ whole genome shotgun (WGS) entry which is preliminary data.</text>
</comment>